<evidence type="ECO:0000313" key="2">
    <source>
        <dbReference type="Proteomes" id="UP000471147"/>
    </source>
</evidence>
<comment type="caution">
    <text evidence="1">The sequence shown here is derived from an EMBL/GenBank/DDBJ whole genome shotgun (WGS) entry which is preliminary data.</text>
</comment>
<organism evidence="1 2">
    <name type="scientific">Sphingorhabdus profundilacus</name>
    <dbReference type="NCBI Taxonomy" id="2509718"/>
    <lineage>
        <taxon>Bacteria</taxon>
        <taxon>Pseudomonadati</taxon>
        <taxon>Pseudomonadota</taxon>
        <taxon>Alphaproteobacteria</taxon>
        <taxon>Sphingomonadales</taxon>
        <taxon>Sphingomonadaceae</taxon>
        <taxon>Sphingorhabdus</taxon>
    </lineage>
</organism>
<evidence type="ECO:0000313" key="1">
    <source>
        <dbReference type="EMBL" id="MVZ98119.1"/>
    </source>
</evidence>
<reference evidence="1 2" key="1">
    <citation type="submission" date="2019-01" db="EMBL/GenBank/DDBJ databases">
        <title>Sphingorhabdus lacus sp.nov., isolated from an oligotrophic freshwater lake.</title>
        <authorList>
            <person name="Park M."/>
        </authorList>
    </citation>
    <scope>NUCLEOTIDE SEQUENCE [LARGE SCALE GENOMIC DNA]</scope>
    <source>
        <strain evidence="1 2">IMCC26285</strain>
    </source>
</reference>
<dbReference type="RefSeq" id="WP_160354072.1">
    <property type="nucleotide sequence ID" value="NZ_SDWJ01000002.1"/>
</dbReference>
<proteinExistence type="predicted"/>
<dbReference type="EMBL" id="SDWJ01000002">
    <property type="protein sequence ID" value="MVZ98119.1"/>
    <property type="molecule type" value="Genomic_DNA"/>
</dbReference>
<keyword evidence="2" id="KW-1185">Reference proteome</keyword>
<gene>
    <name evidence="1" type="ORF">EUU23_10485</name>
</gene>
<dbReference type="Proteomes" id="UP000471147">
    <property type="component" value="Unassembled WGS sequence"/>
</dbReference>
<dbReference type="OrthoDB" id="8454859at2"/>
<dbReference type="AlphaFoldDB" id="A0A6I4LZ09"/>
<accession>A0A6I4LZ09</accession>
<protein>
    <submittedName>
        <fullName evidence="1">Uncharacterized protein</fullName>
    </submittedName>
</protein>
<name>A0A6I4LZ09_9SPHN</name>
<sequence length="759" mass="83315">MTQNIAPTILIANRTEKLHFLVEELALSAQLTSYATDSDMARMLARHVAIRIPEFICHLRQLRNCLPLSPASLKLKDTLNTFADEFDAHIAIVRNKLAAHVQDIDLVARTELWASIDASMVDYFVDGAYELWDSLGTLNAPGHQPFASPAALADPSVASALNVLAKEVAIPVTFGTDALAFARTNSSVLFNDTLVHQRAGQLALLRRWVRSERKLLSLFKQYAPIGRILKARLLTDIVSFHDCLITRPVQAGAPQEMDGLDALIAAAGTNPVAIQLFATSNRDDTTIDPIRHLRNRIGGHLEIDAAVSLCTLIAELDGFELAQAIRHYARLEATFIETCQQVHFLTTHLMDGQEVRGTLLKRGTVSPFDPSRPDIIAGPSPRPTYSATEMQGELERWEDGTGLFAAKALDYFRDAFSHAPLAETRICTEHLGSSKHFHHLEIRTSHMFIRDALTSCGVEEEEGLLTLISYCPGFPAELTEVMTDYHLTSGRPASPALLESLGRLAPWWHEAARTIVKDVIGAQTGAQSLLARAVLLRIYLRQEGPKRMNRQPSHPEWPEVKALILNDISAPDDLAALIVLASAFIGKDTGSFVQKFKSEYQELVDAVLDTARERLAGTLDPSRDANLCHLLISGQFAQAVQCIITTGPKGHAAASKNLLLHAFGHGLIETGRSAAEGPAVAELLLALDAREASLGVLESLCKREPGNVEYPLRLVEIVVAINGMAEYARIKIQHIREQFNLEAASEERLNAAERKLDAP</sequence>